<sequence length="136" mass="14993">MRVLDSTPGAGFPPTLTPSSACANCGKLCDHKNGQVGTMLALSKSNSDRQEKGRLSRVMQAFADLASEGIMPGDSDGVRKFKSMMQGVDVQNVVKEKQDEADAMCEDINTRALKLRNRQLHHATEIYRKRNNLEKV</sequence>
<name>A0ABD3NX54_9STRA</name>
<evidence type="ECO:0000313" key="1">
    <source>
        <dbReference type="EMBL" id="KAL3780253.1"/>
    </source>
</evidence>
<dbReference type="AlphaFoldDB" id="A0ABD3NX54"/>
<protein>
    <submittedName>
        <fullName evidence="1">Uncharacterized protein</fullName>
    </submittedName>
</protein>
<dbReference type="Proteomes" id="UP001530400">
    <property type="component" value="Unassembled WGS sequence"/>
</dbReference>
<dbReference type="EMBL" id="JALLPJ020000900">
    <property type="protein sequence ID" value="KAL3780253.1"/>
    <property type="molecule type" value="Genomic_DNA"/>
</dbReference>
<reference evidence="1 2" key="1">
    <citation type="submission" date="2024-10" db="EMBL/GenBank/DDBJ databases">
        <title>Updated reference genomes for cyclostephanoid diatoms.</title>
        <authorList>
            <person name="Roberts W.R."/>
            <person name="Alverson A.J."/>
        </authorList>
    </citation>
    <scope>NUCLEOTIDE SEQUENCE [LARGE SCALE GENOMIC DNA]</scope>
    <source>
        <strain evidence="1 2">AJA010-31</strain>
    </source>
</reference>
<evidence type="ECO:0000313" key="2">
    <source>
        <dbReference type="Proteomes" id="UP001530400"/>
    </source>
</evidence>
<keyword evidence="2" id="KW-1185">Reference proteome</keyword>
<proteinExistence type="predicted"/>
<accession>A0ABD3NX54</accession>
<organism evidence="1 2">
    <name type="scientific">Cyclotella atomus</name>
    <dbReference type="NCBI Taxonomy" id="382360"/>
    <lineage>
        <taxon>Eukaryota</taxon>
        <taxon>Sar</taxon>
        <taxon>Stramenopiles</taxon>
        <taxon>Ochrophyta</taxon>
        <taxon>Bacillariophyta</taxon>
        <taxon>Coscinodiscophyceae</taxon>
        <taxon>Thalassiosirophycidae</taxon>
        <taxon>Stephanodiscales</taxon>
        <taxon>Stephanodiscaceae</taxon>
        <taxon>Cyclotella</taxon>
    </lineage>
</organism>
<comment type="caution">
    <text evidence="1">The sequence shown here is derived from an EMBL/GenBank/DDBJ whole genome shotgun (WGS) entry which is preliminary data.</text>
</comment>
<gene>
    <name evidence="1" type="ORF">ACHAWO_010547</name>
</gene>